<reference evidence="1 2" key="1">
    <citation type="submission" date="2020-12" db="EMBL/GenBank/DDBJ databases">
        <authorList>
            <person name="Awala S.I."/>
            <person name="Gwak J.-H."/>
            <person name="Kim S.-J."/>
            <person name="Rhee S.-K."/>
        </authorList>
    </citation>
    <scope>NUCLEOTIDE SEQUENCE [LARGE SCALE GENOMIC DNA]</scope>
    <source>
        <strain evidence="1 2">IT5</strain>
    </source>
</reference>
<dbReference type="EMBL" id="CP065956">
    <property type="protein sequence ID" value="QSR86680.1"/>
    <property type="molecule type" value="Genomic_DNA"/>
</dbReference>
<name>A0ABX7PV33_9BACT</name>
<evidence type="ECO:0000313" key="1">
    <source>
        <dbReference type="EMBL" id="QSR86680.1"/>
    </source>
</evidence>
<evidence type="ECO:0008006" key="3">
    <source>
        <dbReference type="Google" id="ProtNLM"/>
    </source>
</evidence>
<gene>
    <name evidence="1" type="ORF">EM20IM_09450</name>
</gene>
<protein>
    <recommendedName>
        <fullName evidence="3">Lipoprotein</fullName>
    </recommendedName>
</protein>
<proteinExistence type="predicted"/>
<keyword evidence="2" id="KW-1185">Reference proteome</keyword>
<evidence type="ECO:0000313" key="2">
    <source>
        <dbReference type="Proteomes" id="UP000663088"/>
    </source>
</evidence>
<dbReference type="RefSeq" id="WP_206846628.1">
    <property type="nucleotide sequence ID" value="NZ_CP065956.1"/>
</dbReference>
<dbReference type="Proteomes" id="UP000663088">
    <property type="component" value="Chromosome"/>
</dbReference>
<organism evidence="1 2">
    <name type="scientific">Candidatus Methylacidiphilum infernorum</name>
    <dbReference type="NCBI Taxonomy" id="511746"/>
    <lineage>
        <taxon>Bacteria</taxon>
        <taxon>Pseudomonadati</taxon>
        <taxon>Verrucomicrobiota</taxon>
        <taxon>Methylacidiphilae</taxon>
        <taxon>Methylacidiphilales</taxon>
        <taxon>Methylacidiphilaceae</taxon>
        <taxon>Methylacidiphilum (ex Ratnadevi et al. 2023)</taxon>
    </lineage>
</organism>
<sequence length="145" mass="16531">MRLLFIHRRYFMFVAGVLLLSLIMVLEGCDQAVYLWQYGSVTGPGKKNARLAFEQDLFNPENTKKLNITGHQVIVNYVDMPSINPWTSQEEAEVHVTIQVKFKNGRVFQQAYDGTIIHTHGKEWHLSPILVKAIDTQLSAVSRSS</sequence>
<accession>A0ABX7PV33</accession>